<dbReference type="PANTHER" id="PTHR42973">
    <property type="entry name" value="BINDING OXIDOREDUCTASE, PUTATIVE (AFU_ORTHOLOGUE AFUA_1G17690)-RELATED"/>
    <property type="match status" value="1"/>
</dbReference>
<dbReference type="Proteomes" id="UP001295740">
    <property type="component" value="Unassembled WGS sequence"/>
</dbReference>
<evidence type="ECO:0000256" key="3">
    <source>
        <dbReference type="ARBA" id="ARBA00022827"/>
    </source>
</evidence>
<keyword evidence="3" id="KW-0274">FAD</keyword>
<dbReference type="InterPro" id="IPR050416">
    <property type="entry name" value="FAD-linked_Oxidoreductase"/>
</dbReference>
<evidence type="ECO:0000256" key="4">
    <source>
        <dbReference type="ARBA" id="ARBA00023002"/>
    </source>
</evidence>
<protein>
    <submittedName>
        <fullName evidence="6">Uu.00g113640.m01.CDS01</fullName>
    </submittedName>
</protein>
<dbReference type="GO" id="GO:0071949">
    <property type="term" value="F:FAD binding"/>
    <property type="evidence" value="ECO:0007669"/>
    <property type="project" value="InterPro"/>
</dbReference>
<dbReference type="Pfam" id="PF01565">
    <property type="entry name" value="FAD_binding_4"/>
    <property type="match status" value="1"/>
</dbReference>
<dbReference type="InterPro" id="IPR006094">
    <property type="entry name" value="Oxid_FAD_bind_N"/>
</dbReference>
<keyword evidence="4" id="KW-0560">Oxidoreductase</keyword>
<sequence>MVSPLTLTIHRTGLMNHTKYDAERQIASIDGGALWKNVYSDLEPYGVTAPGGRTATVGVGGFTLGGGNNFYSGKVEFACDNVVNYEVVLANGDIVEANSEQNQDLWKALKGGSSNFGMVTRFDMQAFEANDIYGGLVTHPLSATDEVIAAFSNFVDNIENYQGGSCFSFWSWVVGSDQTVINSALHDTTGAIAAPAYAEYAEIEPRIQSSLRLASQLNMTVELEFQKGFQNVWLAITVKDDPTILHLRAAQRLHLSILFDHGVAQGGNVLGMDRQAGNCVLFQVFMVFTGASLEPEARRRMVAYRETVKGQSVRTGTDVEFEYLNYADKTQTPLETYGEDNIAFMRAVAAKYDPQQILRARMSGGFKLP</sequence>
<comment type="similarity">
    <text evidence="1">Belongs to the oxygen-dependent FAD-linked oxidoreductase family.</text>
</comment>
<dbReference type="PANTHER" id="PTHR42973:SF53">
    <property type="entry name" value="FAD-BINDING PCMH-TYPE DOMAIN-CONTAINING PROTEIN-RELATED"/>
    <property type="match status" value="1"/>
</dbReference>
<dbReference type="GO" id="GO:0016491">
    <property type="term" value="F:oxidoreductase activity"/>
    <property type="evidence" value="ECO:0007669"/>
    <property type="project" value="UniProtKB-KW"/>
</dbReference>
<name>A0AAI8VGF9_9PEZI</name>
<dbReference type="InterPro" id="IPR016169">
    <property type="entry name" value="FAD-bd_PCMH_sub2"/>
</dbReference>
<evidence type="ECO:0000256" key="2">
    <source>
        <dbReference type="ARBA" id="ARBA00022630"/>
    </source>
</evidence>
<keyword evidence="7" id="KW-1185">Reference proteome</keyword>
<gene>
    <name evidence="6" type="ORF">KHLLAP_LOCUS4438</name>
</gene>
<reference evidence="6" key="1">
    <citation type="submission" date="2023-10" db="EMBL/GenBank/DDBJ databases">
        <authorList>
            <person name="Hackl T."/>
        </authorList>
    </citation>
    <scope>NUCLEOTIDE SEQUENCE</scope>
</reference>
<dbReference type="SUPFAM" id="SSF56176">
    <property type="entry name" value="FAD-binding/transporter-associated domain-like"/>
    <property type="match status" value="1"/>
</dbReference>
<evidence type="ECO:0000313" key="6">
    <source>
        <dbReference type="EMBL" id="CAJ2503970.1"/>
    </source>
</evidence>
<accession>A0AAI8VGF9</accession>
<evidence type="ECO:0000313" key="7">
    <source>
        <dbReference type="Proteomes" id="UP001295740"/>
    </source>
</evidence>
<comment type="caution">
    <text evidence="6">The sequence shown here is derived from an EMBL/GenBank/DDBJ whole genome shotgun (WGS) entry which is preliminary data.</text>
</comment>
<dbReference type="EMBL" id="CAUWAG010000006">
    <property type="protein sequence ID" value="CAJ2503970.1"/>
    <property type="molecule type" value="Genomic_DNA"/>
</dbReference>
<evidence type="ECO:0000256" key="1">
    <source>
        <dbReference type="ARBA" id="ARBA00005466"/>
    </source>
</evidence>
<keyword evidence="2" id="KW-0285">Flavoprotein</keyword>
<dbReference type="Gene3D" id="3.30.465.10">
    <property type="match status" value="1"/>
</dbReference>
<dbReference type="InterPro" id="IPR036318">
    <property type="entry name" value="FAD-bd_PCMH-like_sf"/>
</dbReference>
<dbReference type="InterPro" id="IPR016166">
    <property type="entry name" value="FAD-bd_PCMH"/>
</dbReference>
<dbReference type="AlphaFoldDB" id="A0AAI8VGF9"/>
<evidence type="ECO:0000259" key="5">
    <source>
        <dbReference type="PROSITE" id="PS51387"/>
    </source>
</evidence>
<dbReference type="PROSITE" id="PS51387">
    <property type="entry name" value="FAD_PCMH"/>
    <property type="match status" value="1"/>
</dbReference>
<organism evidence="6 7">
    <name type="scientific">Anthostomella pinea</name>
    <dbReference type="NCBI Taxonomy" id="933095"/>
    <lineage>
        <taxon>Eukaryota</taxon>
        <taxon>Fungi</taxon>
        <taxon>Dikarya</taxon>
        <taxon>Ascomycota</taxon>
        <taxon>Pezizomycotina</taxon>
        <taxon>Sordariomycetes</taxon>
        <taxon>Xylariomycetidae</taxon>
        <taxon>Xylariales</taxon>
        <taxon>Xylariaceae</taxon>
        <taxon>Anthostomella</taxon>
    </lineage>
</organism>
<feature type="domain" description="FAD-binding PCMH-type" evidence="5">
    <location>
        <begin position="1"/>
        <end position="129"/>
    </location>
</feature>
<proteinExistence type="inferred from homology"/>